<organism evidence="1 2">
    <name type="scientific">Acetobacter pasteurianus NBRC 3188</name>
    <dbReference type="NCBI Taxonomy" id="1226663"/>
    <lineage>
        <taxon>Bacteria</taxon>
        <taxon>Pseudomonadati</taxon>
        <taxon>Pseudomonadota</taxon>
        <taxon>Alphaproteobacteria</taxon>
        <taxon>Acetobacterales</taxon>
        <taxon>Acetobacteraceae</taxon>
        <taxon>Acetobacter</taxon>
    </lineage>
</organism>
<dbReference type="AlphaFoldDB" id="A0A401WYQ5"/>
<name>A0A401WYQ5_ACEPA</name>
<sequence length="259" mass="28553">MNSPANITPSFPHHGPLSCRRCFTNIEGDERDIGAWHVVNDPGAWGASNPKVLVLGFSKGFTQANAFKSGKFEDVPFKKARGRLRSILCRLGLLDQAETDEEFNRRFEATERDFAFGSLVRCSLSRMNSKTGRYECTGQVMTKAFSEPVSTVVRCCAQTYLSALPANLRVIILLGTTAGYIKDCKKLIRSLHPRSFKEVNDVAYLAAGAMWVHVTHPSGMNGYYGKWMSADKTDASGGKREEAIYALSLMSPPTGERLG</sequence>
<evidence type="ECO:0008006" key="3">
    <source>
        <dbReference type="Google" id="ProtNLM"/>
    </source>
</evidence>
<evidence type="ECO:0000313" key="1">
    <source>
        <dbReference type="EMBL" id="GCD54453.1"/>
    </source>
</evidence>
<comment type="caution">
    <text evidence="1">The sequence shown here is derived from an EMBL/GenBank/DDBJ whole genome shotgun (WGS) entry which is preliminary data.</text>
</comment>
<dbReference type="Proteomes" id="UP000287300">
    <property type="component" value="Unassembled WGS sequence"/>
</dbReference>
<dbReference type="EMBL" id="BDES01000095">
    <property type="protein sequence ID" value="GCD54453.1"/>
    <property type="molecule type" value="Genomic_DNA"/>
</dbReference>
<evidence type="ECO:0000313" key="2">
    <source>
        <dbReference type="Proteomes" id="UP000287300"/>
    </source>
</evidence>
<reference evidence="1 2" key="1">
    <citation type="submission" date="2016-06" db="EMBL/GenBank/DDBJ databases">
        <title>Acetobacter pasteurianus NBRC 3188 whole genome sequencing project.</title>
        <authorList>
            <person name="Matsutani M."/>
            <person name="Shiwa Y."/>
            <person name="Okamoto-Kainuma A."/>
            <person name="Ishikawa M."/>
            <person name="Koizumi Y."/>
            <person name="Yoshikawa H."/>
            <person name="Yakushi T."/>
            <person name="Matsushita K."/>
        </authorList>
    </citation>
    <scope>NUCLEOTIDE SEQUENCE [LARGE SCALE GENOMIC DNA]</scope>
    <source>
        <strain evidence="1 2">NBRC 3188</strain>
    </source>
</reference>
<accession>A0A401WYQ5</accession>
<gene>
    <name evidence="1" type="ORF">NBRC3188_3150</name>
</gene>
<proteinExistence type="predicted"/>
<dbReference type="RefSeq" id="WP_124296653.1">
    <property type="nucleotide sequence ID" value="NZ_BDES01000095.1"/>
</dbReference>
<protein>
    <recommendedName>
        <fullName evidence="3">Uracil-DNA glycosylase-like domain-containing protein</fullName>
    </recommendedName>
</protein>